<proteinExistence type="predicted"/>
<dbReference type="Proteomes" id="UP000663760">
    <property type="component" value="Chromosome 7"/>
</dbReference>
<evidence type="ECO:0000256" key="1">
    <source>
        <dbReference type="SAM" id="MobiDB-lite"/>
    </source>
</evidence>
<keyword evidence="3" id="KW-1185">Reference proteome</keyword>
<accession>A0A7I8KMR2</accession>
<dbReference type="EMBL" id="LR746270">
    <property type="protein sequence ID" value="CAA7399093.1"/>
    <property type="molecule type" value="Genomic_DNA"/>
</dbReference>
<name>A0A7I8KMR2_SPIIN</name>
<organism evidence="2 3">
    <name type="scientific">Spirodela intermedia</name>
    <name type="common">Intermediate duckweed</name>
    <dbReference type="NCBI Taxonomy" id="51605"/>
    <lineage>
        <taxon>Eukaryota</taxon>
        <taxon>Viridiplantae</taxon>
        <taxon>Streptophyta</taxon>
        <taxon>Embryophyta</taxon>
        <taxon>Tracheophyta</taxon>
        <taxon>Spermatophyta</taxon>
        <taxon>Magnoliopsida</taxon>
        <taxon>Liliopsida</taxon>
        <taxon>Araceae</taxon>
        <taxon>Lemnoideae</taxon>
        <taxon>Spirodela</taxon>
    </lineage>
</organism>
<feature type="region of interest" description="Disordered" evidence="1">
    <location>
        <begin position="1"/>
        <end position="29"/>
    </location>
</feature>
<protein>
    <submittedName>
        <fullName evidence="2">Uncharacterized protein</fullName>
    </submittedName>
</protein>
<reference evidence="2" key="1">
    <citation type="submission" date="2020-02" db="EMBL/GenBank/DDBJ databases">
        <authorList>
            <person name="Scholz U."/>
            <person name="Mascher M."/>
            <person name="Fiebig A."/>
        </authorList>
    </citation>
    <scope>NUCLEOTIDE SEQUENCE</scope>
</reference>
<sequence>MRHIRGSPPCGNPPVHPMKTMKKKKEDRI</sequence>
<dbReference type="AlphaFoldDB" id="A0A7I8KMR2"/>
<gene>
    <name evidence="2" type="ORF">SI8410_07009763</name>
</gene>
<evidence type="ECO:0000313" key="3">
    <source>
        <dbReference type="Proteomes" id="UP000663760"/>
    </source>
</evidence>
<evidence type="ECO:0000313" key="2">
    <source>
        <dbReference type="EMBL" id="CAA7399093.1"/>
    </source>
</evidence>